<gene>
    <name evidence="1" type="ORF">LCGC14_0412190</name>
</gene>
<reference evidence="1" key="1">
    <citation type="journal article" date="2015" name="Nature">
        <title>Complex archaea that bridge the gap between prokaryotes and eukaryotes.</title>
        <authorList>
            <person name="Spang A."/>
            <person name="Saw J.H."/>
            <person name="Jorgensen S.L."/>
            <person name="Zaremba-Niedzwiedzka K."/>
            <person name="Martijn J."/>
            <person name="Lind A.E."/>
            <person name="van Eijk R."/>
            <person name="Schleper C."/>
            <person name="Guy L."/>
            <person name="Ettema T.J."/>
        </authorList>
    </citation>
    <scope>NUCLEOTIDE SEQUENCE</scope>
</reference>
<accession>A0A0F9W2K6</accession>
<organism evidence="1">
    <name type="scientific">marine sediment metagenome</name>
    <dbReference type="NCBI Taxonomy" id="412755"/>
    <lineage>
        <taxon>unclassified sequences</taxon>
        <taxon>metagenomes</taxon>
        <taxon>ecological metagenomes</taxon>
    </lineage>
</organism>
<evidence type="ECO:0000313" key="1">
    <source>
        <dbReference type="EMBL" id="KKN72268.1"/>
    </source>
</evidence>
<sequence length="69" mass="7736">MRGTAVKTNILLKGFDIRFTAVLFRAEGRSPACIEDFEIVCIEVDRQDEAVEFLMSAGLEDAILSQEKK</sequence>
<comment type="caution">
    <text evidence="1">The sequence shown here is derived from an EMBL/GenBank/DDBJ whole genome shotgun (WGS) entry which is preliminary data.</text>
</comment>
<protein>
    <submittedName>
        <fullName evidence="1">Uncharacterized protein</fullName>
    </submittedName>
</protein>
<dbReference type="EMBL" id="LAZR01000365">
    <property type="protein sequence ID" value="KKN72268.1"/>
    <property type="molecule type" value="Genomic_DNA"/>
</dbReference>
<dbReference type="AlphaFoldDB" id="A0A0F9W2K6"/>
<name>A0A0F9W2K6_9ZZZZ</name>
<proteinExistence type="predicted"/>